<reference evidence="7" key="1">
    <citation type="journal article" date="2019" name="Int. J. Syst. Evol. Microbiol.">
        <title>The Global Catalogue of Microorganisms (GCM) 10K type strain sequencing project: providing services to taxonomists for standard genome sequencing and annotation.</title>
        <authorList>
            <consortium name="The Broad Institute Genomics Platform"/>
            <consortium name="The Broad Institute Genome Sequencing Center for Infectious Disease"/>
            <person name="Wu L."/>
            <person name="Ma J."/>
        </authorList>
    </citation>
    <scope>NUCLEOTIDE SEQUENCE [LARGE SCALE GENOMIC DNA]</scope>
    <source>
        <strain evidence="7">CCUG 59189</strain>
    </source>
</reference>
<dbReference type="InterPro" id="IPR044516">
    <property type="entry name" value="UXS-like"/>
</dbReference>
<dbReference type="InterPro" id="IPR036291">
    <property type="entry name" value="NAD(P)-bd_dom_sf"/>
</dbReference>
<sequence>MNILVTGGAGFIGSHLVERLLQHGHNVWTLDDMSTGNLHFLDEATENNRHSMIYGSVTDKYLLKELMEHCDVVFHLAAVLGVKNTVENPLKVIEGNIDGTRNILELAYHNKMKVVFASTSEIYGKNSQIPFGEDADRVLGAPSIHRWCYATAKAIDEHLCFAYAEKGLRVSVVRYFNAYGPRQTSSQYGGVVARFIKAALLNQPLEVYHDGSQIRCFTFIRDTVEGTLSAMGNHANGQAFNIGSEHAIAIRDLAHKIKDLTGSSSPIVYIPYATAYGPGYEDMPVRMPDLTRSRSILHYDPSVSLEEGLKMSIEWFKQQMKDEGM</sequence>
<dbReference type="RefSeq" id="WP_379320721.1">
    <property type="nucleotide sequence ID" value="NZ_JBHTLM010000015.1"/>
</dbReference>
<evidence type="ECO:0000256" key="3">
    <source>
        <dbReference type="ARBA" id="ARBA00023027"/>
    </source>
</evidence>
<keyword evidence="3" id="KW-0520">NAD</keyword>
<dbReference type="Proteomes" id="UP001597262">
    <property type="component" value="Unassembled WGS sequence"/>
</dbReference>
<evidence type="ECO:0000256" key="1">
    <source>
        <dbReference type="ARBA" id="ARBA00001911"/>
    </source>
</evidence>
<evidence type="ECO:0000256" key="4">
    <source>
        <dbReference type="ARBA" id="ARBA00023239"/>
    </source>
</evidence>
<comment type="caution">
    <text evidence="6">The sequence shown here is derived from an EMBL/GenBank/DDBJ whole genome shotgun (WGS) entry which is preliminary data.</text>
</comment>
<protein>
    <submittedName>
        <fullName evidence="6">NAD-dependent epimerase/dehydratase family protein</fullName>
    </submittedName>
</protein>
<dbReference type="Gene3D" id="3.40.50.720">
    <property type="entry name" value="NAD(P)-binding Rossmann-like Domain"/>
    <property type="match status" value="1"/>
</dbReference>
<dbReference type="SUPFAM" id="SSF51735">
    <property type="entry name" value="NAD(P)-binding Rossmann-fold domains"/>
    <property type="match status" value="1"/>
</dbReference>
<name>A0ABW3S0J1_9BACL</name>
<dbReference type="InterPro" id="IPR001509">
    <property type="entry name" value="Epimerase_deHydtase"/>
</dbReference>
<proteinExistence type="predicted"/>
<gene>
    <name evidence="6" type="ORF">ACFQ3W_18545</name>
</gene>
<accession>A0ABW3S0J1</accession>
<evidence type="ECO:0000259" key="5">
    <source>
        <dbReference type="Pfam" id="PF01370"/>
    </source>
</evidence>
<evidence type="ECO:0000313" key="6">
    <source>
        <dbReference type="EMBL" id="MFD1178279.1"/>
    </source>
</evidence>
<feature type="domain" description="NAD-dependent epimerase/dehydratase" evidence="5">
    <location>
        <begin position="3"/>
        <end position="243"/>
    </location>
</feature>
<dbReference type="Pfam" id="PF01370">
    <property type="entry name" value="Epimerase"/>
    <property type="match status" value="1"/>
</dbReference>
<evidence type="ECO:0000313" key="7">
    <source>
        <dbReference type="Proteomes" id="UP001597262"/>
    </source>
</evidence>
<comment type="cofactor">
    <cofactor evidence="1">
        <name>NAD(+)</name>
        <dbReference type="ChEBI" id="CHEBI:57540"/>
    </cofactor>
</comment>
<evidence type="ECO:0000256" key="2">
    <source>
        <dbReference type="ARBA" id="ARBA00022793"/>
    </source>
</evidence>
<keyword evidence="4" id="KW-0456">Lyase</keyword>
<dbReference type="EMBL" id="JBHTLM010000015">
    <property type="protein sequence ID" value="MFD1178279.1"/>
    <property type="molecule type" value="Genomic_DNA"/>
</dbReference>
<keyword evidence="7" id="KW-1185">Reference proteome</keyword>
<dbReference type="PANTHER" id="PTHR43078:SF6">
    <property type="entry name" value="UDP-GLUCURONIC ACID DECARBOXYLASE 1"/>
    <property type="match status" value="1"/>
</dbReference>
<dbReference type="PANTHER" id="PTHR43078">
    <property type="entry name" value="UDP-GLUCURONIC ACID DECARBOXYLASE-RELATED"/>
    <property type="match status" value="1"/>
</dbReference>
<keyword evidence="2" id="KW-0210">Decarboxylase</keyword>
<organism evidence="6 7">
    <name type="scientific">Paenibacillus puldeungensis</name>
    <dbReference type="NCBI Taxonomy" id="696536"/>
    <lineage>
        <taxon>Bacteria</taxon>
        <taxon>Bacillati</taxon>
        <taxon>Bacillota</taxon>
        <taxon>Bacilli</taxon>
        <taxon>Bacillales</taxon>
        <taxon>Paenibacillaceae</taxon>
        <taxon>Paenibacillus</taxon>
    </lineage>
</organism>